<dbReference type="HOGENOM" id="CLU_396355_0_0_1"/>
<keyword evidence="8" id="KW-1185">Reference proteome</keyword>
<accession>W7IA41</accession>
<dbReference type="CDD" id="cd00067">
    <property type="entry name" value="GAL4"/>
    <property type="match status" value="1"/>
</dbReference>
<feature type="region of interest" description="Disordered" evidence="5">
    <location>
        <begin position="1"/>
        <end position="35"/>
    </location>
</feature>
<keyword evidence="2" id="KW-0479">Metal-binding</keyword>
<evidence type="ECO:0000256" key="2">
    <source>
        <dbReference type="ARBA" id="ARBA00022723"/>
    </source>
</evidence>
<reference evidence="7 8" key="1">
    <citation type="submission" date="2013-05" db="EMBL/GenBank/DDBJ databases">
        <title>Drechslerella stenobrocha genome reveals carnivorous origination and mechanical trapping mechanism of predatory fungi.</title>
        <authorList>
            <person name="Liu X."/>
            <person name="Zhang W."/>
            <person name="Liu K."/>
        </authorList>
    </citation>
    <scope>NUCLEOTIDE SEQUENCE [LARGE SCALE GENOMIC DNA]</scope>
    <source>
        <strain evidence="7 8">248</strain>
    </source>
</reference>
<feature type="compositionally biased region" description="Polar residues" evidence="5">
    <location>
        <begin position="139"/>
        <end position="151"/>
    </location>
</feature>
<name>W7IA41_9PEZI</name>
<dbReference type="EMBL" id="KI966371">
    <property type="protein sequence ID" value="EWC48957.1"/>
    <property type="molecule type" value="Genomic_DNA"/>
</dbReference>
<evidence type="ECO:0000313" key="8">
    <source>
        <dbReference type="Proteomes" id="UP000024837"/>
    </source>
</evidence>
<dbReference type="InterPro" id="IPR001138">
    <property type="entry name" value="Zn2Cys6_DnaBD"/>
</dbReference>
<proteinExistence type="predicted"/>
<dbReference type="InterPro" id="IPR036864">
    <property type="entry name" value="Zn2-C6_fun-type_DNA-bd_sf"/>
</dbReference>
<evidence type="ECO:0000313" key="7">
    <source>
        <dbReference type="EMBL" id="EWC48957.1"/>
    </source>
</evidence>
<evidence type="ECO:0000256" key="1">
    <source>
        <dbReference type="ARBA" id="ARBA00004123"/>
    </source>
</evidence>
<sequence>MEGGSNLDAVPEDDIVVIPRPQNTPGPSNKRTFQKRRRSRACDACRLRKTKCDAPPEGICTSCASASLLCKFSELESEKKKIGPARRLRQLETTVQELNEKLKIAEARLQSSERGSDGGRTLDLESPSTDSHIIAMRKQSASPSTSATTGHSPCDPSPRPSFSQPLRSFYDNSPNEDIFVGSTSELGFLTSVKEYVERLGYDTTPLLNAWKESEAKIYPTNPLAYAEGSQLHDLRTYLPAKEDGKKLIDVFHRNTPRCLPIFYWPIIQSKFERAYEAPIFANDQTVVTGVFCLIMTMFAYASLCSDDLEMFEVPSYNSNKRGWHYLECARKFHDLNKPMYSLVDAEVFLVMAMYFDLAVLPSPSWMTVGSLVRVCQDLGLHRKPTDRRFTSEEYEHRSRIFWTSFLLDRKLALQFGRPPMLNEEEIDMDEPGANDTNDLVNMAFDTTPTGPNIFVGLELMQKLIAALRFVGPIIRLSVEAGTEQQVEYRMNDIEQKLDDIEKAFPEGTLIWDNSGPLDPVLVKYAMVVMSTRLSMYRYFTDISLDRRLRTRCFIRSVEVGKSTVHLLHRMMQYPDWERGFRLQQSELSYQHTFKISIILLLAATIFTKPFQVATSGELEICIRALQVAAATRPTVVQSLNLFNGVAKILKNEHPVQSYDPTIEPPTSTTLPFHNIGFDTSSSTSRYAPLGSGSMPPRSSSSSSISATPLPGGPKPLYTPPIVPSNDIRVDNTIIPKFWPNYEASGRASLGFSSLKIPSPNENTAWLSQVDPAYWELVDNLLSNEANPSERR</sequence>
<dbReference type="PANTHER" id="PTHR46910:SF3">
    <property type="entry name" value="HALOTOLERANCE PROTEIN 9-RELATED"/>
    <property type="match status" value="1"/>
</dbReference>
<feature type="region of interest" description="Disordered" evidence="5">
    <location>
        <begin position="683"/>
        <end position="719"/>
    </location>
</feature>
<dbReference type="AlphaFoldDB" id="W7IA41"/>
<feature type="compositionally biased region" description="Basic and acidic residues" evidence="5">
    <location>
        <begin position="114"/>
        <end position="123"/>
    </location>
</feature>
<evidence type="ECO:0000256" key="4">
    <source>
        <dbReference type="ARBA" id="ARBA00023242"/>
    </source>
</evidence>
<keyword evidence="3" id="KW-0238">DNA-binding</keyword>
<dbReference type="Proteomes" id="UP000024837">
    <property type="component" value="Unassembled WGS sequence"/>
</dbReference>
<dbReference type="InterPro" id="IPR007219">
    <property type="entry name" value="XnlR_reg_dom"/>
</dbReference>
<dbReference type="SMART" id="SM00906">
    <property type="entry name" value="Fungal_trans"/>
    <property type="match status" value="1"/>
</dbReference>
<organism evidence="7 8">
    <name type="scientific">Drechslerella stenobrocha 248</name>
    <dbReference type="NCBI Taxonomy" id="1043628"/>
    <lineage>
        <taxon>Eukaryota</taxon>
        <taxon>Fungi</taxon>
        <taxon>Dikarya</taxon>
        <taxon>Ascomycota</taxon>
        <taxon>Pezizomycotina</taxon>
        <taxon>Orbiliomycetes</taxon>
        <taxon>Orbiliales</taxon>
        <taxon>Orbiliaceae</taxon>
        <taxon>Drechslerella</taxon>
    </lineage>
</organism>
<dbReference type="CDD" id="cd12148">
    <property type="entry name" value="fungal_TF_MHR"/>
    <property type="match status" value="1"/>
</dbReference>
<feature type="domain" description="Zn(2)-C6 fungal-type" evidence="6">
    <location>
        <begin position="41"/>
        <end position="72"/>
    </location>
</feature>
<dbReference type="GO" id="GO:0008270">
    <property type="term" value="F:zinc ion binding"/>
    <property type="evidence" value="ECO:0007669"/>
    <property type="project" value="InterPro"/>
</dbReference>
<feature type="compositionally biased region" description="Pro residues" evidence="5">
    <location>
        <begin position="710"/>
        <end position="719"/>
    </location>
</feature>
<dbReference type="GO" id="GO:0000981">
    <property type="term" value="F:DNA-binding transcription factor activity, RNA polymerase II-specific"/>
    <property type="evidence" value="ECO:0007669"/>
    <property type="project" value="InterPro"/>
</dbReference>
<dbReference type="SUPFAM" id="SSF57701">
    <property type="entry name" value="Zn2/Cys6 DNA-binding domain"/>
    <property type="match status" value="1"/>
</dbReference>
<dbReference type="SMART" id="SM00066">
    <property type="entry name" value="GAL4"/>
    <property type="match status" value="1"/>
</dbReference>
<feature type="compositionally biased region" description="Low complexity" evidence="5">
    <location>
        <begin position="691"/>
        <end position="709"/>
    </location>
</feature>
<gene>
    <name evidence="7" type="ORF">DRE_00262</name>
</gene>
<dbReference type="OrthoDB" id="3921198at2759"/>
<dbReference type="InterPro" id="IPR050987">
    <property type="entry name" value="AtrR-like"/>
</dbReference>
<dbReference type="PANTHER" id="PTHR46910">
    <property type="entry name" value="TRANSCRIPTION FACTOR PDR1"/>
    <property type="match status" value="1"/>
</dbReference>
<keyword evidence="4" id="KW-0539">Nucleus</keyword>
<dbReference type="Pfam" id="PF00172">
    <property type="entry name" value="Zn_clus"/>
    <property type="match status" value="1"/>
</dbReference>
<dbReference type="Gene3D" id="4.10.240.10">
    <property type="entry name" value="Zn(2)-C6 fungal-type DNA-binding domain"/>
    <property type="match status" value="1"/>
</dbReference>
<feature type="region of interest" description="Disordered" evidence="5">
    <location>
        <begin position="106"/>
        <end position="167"/>
    </location>
</feature>
<protein>
    <recommendedName>
        <fullName evidence="6">Zn(2)-C6 fungal-type domain-containing protein</fullName>
    </recommendedName>
</protein>
<evidence type="ECO:0000259" key="6">
    <source>
        <dbReference type="PROSITE" id="PS50048"/>
    </source>
</evidence>
<dbReference type="GO" id="GO:0003677">
    <property type="term" value="F:DNA binding"/>
    <property type="evidence" value="ECO:0007669"/>
    <property type="project" value="UniProtKB-KW"/>
</dbReference>
<evidence type="ECO:0000256" key="3">
    <source>
        <dbReference type="ARBA" id="ARBA00023125"/>
    </source>
</evidence>
<dbReference type="GO" id="GO:0005634">
    <property type="term" value="C:nucleus"/>
    <property type="evidence" value="ECO:0007669"/>
    <property type="project" value="UniProtKB-SubCell"/>
</dbReference>
<dbReference type="GO" id="GO:0006351">
    <property type="term" value="P:DNA-templated transcription"/>
    <property type="evidence" value="ECO:0007669"/>
    <property type="project" value="InterPro"/>
</dbReference>
<dbReference type="PROSITE" id="PS50048">
    <property type="entry name" value="ZN2_CY6_FUNGAL_2"/>
    <property type="match status" value="1"/>
</dbReference>
<feature type="compositionally biased region" description="Polar residues" evidence="5">
    <location>
        <begin position="21"/>
        <end position="31"/>
    </location>
</feature>
<comment type="subcellular location">
    <subcellularLocation>
        <location evidence="1">Nucleus</location>
    </subcellularLocation>
</comment>
<evidence type="ECO:0000256" key="5">
    <source>
        <dbReference type="SAM" id="MobiDB-lite"/>
    </source>
</evidence>
<dbReference type="PROSITE" id="PS00463">
    <property type="entry name" value="ZN2_CY6_FUNGAL_1"/>
    <property type="match status" value="1"/>
</dbReference>
<dbReference type="Pfam" id="PF04082">
    <property type="entry name" value="Fungal_trans"/>
    <property type="match status" value="1"/>
</dbReference>